<keyword evidence="5" id="KW-0175">Coiled coil</keyword>
<comment type="similarity">
    <text evidence="2">Belongs to the fatty-acid and retinol-binding protein (FARBP) family.</text>
</comment>
<comment type="caution">
    <text evidence="8">The sequence shown here is derived from an EMBL/GenBank/DDBJ whole genome shotgun (WGS) entry which is preliminary data.</text>
</comment>
<dbReference type="InterPro" id="IPR008632">
    <property type="entry name" value="Gp-FAR-1"/>
</dbReference>
<reference evidence="8" key="1">
    <citation type="submission" date="2023-06" db="EMBL/GenBank/DDBJ databases">
        <authorList>
            <person name="Delattre M."/>
        </authorList>
    </citation>
    <scope>NUCLEOTIDE SEQUENCE</scope>
    <source>
        <strain evidence="8">AF72</strain>
    </source>
</reference>
<gene>
    <name evidence="8" type="ORF">MSPICULIGERA_LOCUS18593</name>
</gene>
<keyword evidence="7" id="KW-0812">Transmembrane</keyword>
<protein>
    <submittedName>
        <fullName evidence="8">Uncharacterized protein</fullName>
    </submittedName>
</protein>
<evidence type="ECO:0000256" key="3">
    <source>
        <dbReference type="ARBA" id="ARBA00022525"/>
    </source>
</evidence>
<evidence type="ECO:0000256" key="6">
    <source>
        <dbReference type="ARBA" id="ARBA00023121"/>
    </source>
</evidence>
<feature type="non-terminal residue" evidence="8">
    <location>
        <position position="193"/>
    </location>
</feature>
<keyword evidence="4" id="KW-0732">Signal</keyword>
<keyword evidence="3" id="KW-0964">Secreted</keyword>
<keyword evidence="7" id="KW-1133">Transmembrane helix</keyword>
<evidence type="ECO:0000256" key="1">
    <source>
        <dbReference type="ARBA" id="ARBA00004613"/>
    </source>
</evidence>
<accession>A0AA36D3U7</accession>
<dbReference type="Pfam" id="PF05823">
    <property type="entry name" value="Gp-FAR-1"/>
    <property type="match status" value="1"/>
</dbReference>
<dbReference type="EMBL" id="CATQJA010002659">
    <property type="protein sequence ID" value="CAJ0580395.1"/>
    <property type="molecule type" value="Genomic_DNA"/>
</dbReference>
<proteinExistence type="inferred from homology"/>
<dbReference type="AlphaFoldDB" id="A0AA36D3U7"/>
<feature type="transmembrane region" description="Helical" evidence="7">
    <location>
        <begin position="21"/>
        <end position="40"/>
    </location>
</feature>
<comment type="subcellular location">
    <subcellularLocation>
        <location evidence="1">Secreted</location>
    </subcellularLocation>
</comment>
<organism evidence="8 9">
    <name type="scientific">Mesorhabditis spiculigera</name>
    <dbReference type="NCBI Taxonomy" id="96644"/>
    <lineage>
        <taxon>Eukaryota</taxon>
        <taxon>Metazoa</taxon>
        <taxon>Ecdysozoa</taxon>
        <taxon>Nematoda</taxon>
        <taxon>Chromadorea</taxon>
        <taxon>Rhabditida</taxon>
        <taxon>Rhabditina</taxon>
        <taxon>Rhabditomorpha</taxon>
        <taxon>Rhabditoidea</taxon>
        <taxon>Rhabditidae</taxon>
        <taxon>Mesorhabditinae</taxon>
        <taxon>Mesorhabditis</taxon>
    </lineage>
</organism>
<sequence length="193" mass="21970">MVRQNRDELLQRLQKYRQKLANMRGLVIFIFALLGLVYGAPTATGGQEFDLDDILPDEMSSNFMLVAKGKSKPKTLKEALEALKPYSDTYEKVTTLLTAYKKRYAALTPGAKKMFEDTFGAGDWETLDWTTLNQETMAPKFGRAFKAATDEDRKSLQTQFPLAYKIITEPSLMVRLKPEFMAKVQRFRAQAGH</sequence>
<evidence type="ECO:0000256" key="2">
    <source>
        <dbReference type="ARBA" id="ARBA00006648"/>
    </source>
</evidence>
<evidence type="ECO:0000256" key="4">
    <source>
        <dbReference type="ARBA" id="ARBA00022729"/>
    </source>
</evidence>
<evidence type="ECO:0000313" key="8">
    <source>
        <dbReference type="EMBL" id="CAJ0580395.1"/>
    </source>
</evidence>
<dbReference type="Gene3D" id="1.20.120.1100">
    <property type="match status" value="1"/>
</dbReference>
<keyword evidence="7" id="KW-0472">Membrane</keyword>
<evidence type="ECO:0000256" key="5">
    <source>
        <dbReference type="ARBA" id="ARBA00023054"/>
    </source>
</evidence>
<keyword evidence="6" id="KW-0446">Lipid-binding</keyword>
<evidence type="ECO:0000313" key="9">
    <source>
        <dbReference type="Proteomes" id="UP001177023"/>
    </source>
</evidence>
<keyword evidence="9" id="KW-1185">Reference proteome</keyword>
<name>A0AA36D3U7_9BILA</name>
<evidence type="ECO:0000256" key="7">
    <source>
        <dbReference type="SAM" id="Phobius"/>
    </source>
</evidence>
<dbReference type="GO" id="GO:0005576">
    <property type="term" value="C:extracellular region"/>
    <property type="evidence" value="ECO:0007669"/>
    <property type="project" value="UniProtKB-SubCell"/>
</dbReference>
<dbReference type="GO" id="GO:0008289">
    <property type="term" value="F:lipid binding"/>
    <property type="evidence" value="ECO:0007669"/>
    <property type="project" value="UniProtKB-KW"/>
</dbReference>
<dbReference type="Proteomes" id="UP001177023">
    <property type="component" value="Unassembled WGS sequence"/>
</dbReference>